<dbReference type="Pfam" id="PF00929">
    <property type="entry name" value="RNase_T"/>
    <property type="match status" value="1"/>
</dbReference>
<protein>
    <submittedName>
        <fullName evidence="2">Transposase</fullName>
    </submittedName>
</protein>
<organism evidence="2 3">
    <name type="scientific">Odoribacter splanchnicus</name>
    <dbReference type="NCBI Taxonomy" id="28118"/>
    <lineage>
        <taxon>Bacteria</taxon>
        <taxon>Pseudomonadati</taxon>
        <taxon>Bacteroidota</taxon>
        <taxon>Bacteroidia</taxon>
        <taxon>Bacteroidales</taxon>
        <taxon>Odoribacteraceae</taxon>
        <taxon>Odoribacter</taxon>
    </lineage>
</organism>
<evidence type="ECO:0000313" key="3">
    <source>
        <dbReference type="Proteomes" id="UP000284434"/>
    </source>
</evidence>
<gene>
    <name evidence="2" type="ORF">DXA53_01520</name>
</gene>
<dbReference type="Gene3D" id="3.30.420.10">
    <property type="entry name" value="Ribonuclease H-like superfamily/Ribonuclease H"/>
    <property type="match status" value="1"/>
</dbReference>
<dbReference type="GO" id="GO:0008408">
    <property type="term" value="F:3'-5' exonuclease activity"/>
    <property type="evidence" value="ECO:0007669"/>
    <property type="project" value="TreeGrafter"/>
</dbReference>
<dbReference type="EMBL" id="QSCO01000002">
    <property type="protein sequence ID" value="RGY09488.1"/>
    <property type="molecule type" value="Genomic_DNA"/>
</dbReference>
<dbReference type="SMART" id="SM00479">
    <property type="entry name" value="EXOIII"/>
    <property type="match status" value="1"/>
</dbReference>
<dbReference type="CDD" id="cd17748">
    <property type="entry name" value="BRCT_DNA_ligase_like"/>
    <property type="match status" value="1"/>
</dbReference>
<dbReference type="PANTHER" id="PTHR30231:SF42">
    <property type="entry name" value="EXONUCLEASE"/>
    <property type="match status" value="1"/>
</dbReference>
<dbReference type="InterPro" id="IPR013520">
    <property type="entry name" value="Ribonucl_H"/>
</dbReference>
<dbReference type="AlphaFoldDB" id="A0A413IG23"/>
<dbReference type="GO" id="GO:0003676">
    <property type="term" value="F:nucleic acid binding"/>
    <property type="evidence" value="ECO:0007669"/>
    <property type="project" value="InterPro"/>
</dbReference>
<reference evidence="2 3" key="1">
    <citation type="submission" date="2018-08" db="EMBL/GenBank/DDBJ databases">
        <title>A genome reference for cultivated species of the human gut microbiota.</title>
        <authorList>
            <person name="Zou Y."/>
            <person name="Xue W."/>
            <person name="Luo G."/>
        </authorList>
    </citation>
    <scope>NUCLEOTIDE SEQUENCE [LARGE SCALE GENOMIC DNA]</scope>
    <source>
        <strain evidence="2 3">OF03-11</strain>
    </source>
</reference>
<dbReference type="InterPro" id="IPR036420">
    <property type="entry name" value="BRCT_dom_sf"/>
</dbReference>
<dbReference type="InterPro" id="IPR036397">
    <property type="entry name" value="RNaseH_sf"/>
</dbReference>
<evidence type="ECO:0000313" key="2">
    <source>
        <dbReference type="EMBL" id="RGY09488.1"/>
    </source>
</evidence>
<dbReference type="GO" id="GO:0005829">
    <property type="term" value="C:cytosol"/>
    <property type="evidence" value="ECO:0007669"/>
    <property type="project" value="TreeGrafter"/>
</dbReference>
<comment type="caution">
    <text evidence="2">The sequence shown here is derived from an EMBL/GenBank/DDBJ whole genome shotgun (WGS) entry which is preliminary data.</text>
</comment>
<dbReference type="Gene3D" id="3.40.50.10190">
    <property type="entry name" value="BRCT domain"/>
    <property type="match status" value="1"/>
</dbReference>
<feature type="domain" description="Exonuclease" evidence="1">
    <location>
        <begin position="3"/>
        <end position="167"/>
    </location>
</feature>
<dbReference type="GO" id="GO:0006259">
    <property type="term" value="P:DNA metabolic process"/>
    <property type="evidence" value="ECO:0007669"/>
    <property type="project" value="UniProtKB-ARBA"/>
</dbReference>
<accession>A0A413IG23</accession>
<dbReference type="CDD" id="cd06130">
    <property type="entry name" value="DNA_pol_III_epsilon_like"/>
    <property type="match status" value="1"/>
</dbReference>
<proteinExistence type="predicted"/>
<dbReference type="PANTHER" id="PTHR30231">
    <property type="entry name" value="DNA POLYMERASE III SUBUNIT EPSILON"/>
    <property type="match status" value="1"/>
</dbReference>
<evidence type="ECO:0000259" key="1">
    <source>
        <dbReference type="SMART" id="SM00479"/>
    </source>
</evidence>
<sequence>MDTYFAYDVETANYDYSTICQIGLVKFEDGQVVESWDFLINPQTEDFMFTCIHGITYNMVENKPTFNEIYPRLLEIIGNNFVIHHTAFDKYATQAACEAHQQKILDFSRWIDSAKMVRRTFPEFTKKGYGLKNIAQQIGIEFNHHNACEDARAAGLIAWFCCKEKGISISEWQKLNKRPIHLTTNSKDIQELIKNGNPEGELYGENLVFTGTLSLPRTEASYKAALAGCKIQDGINKQTTILVVGIQDHFTTGHREKSSKQIKAEKLIQQGQNIKIISENDFIKIISLPER</sequence>
<dbReference type="SUPFAM" id="SSF53098">
    <property type="entry name" value="Ribonuclease H-like"/>
    <property type="match status" value="1"/>
</dbReference>
<name>A0A413IG23_9BACT</name>
<dbReference type="SUPFAM" id="SSF52113">
    <property type="entry name" value="BRCT domain"/>
    <property type="match status" value="1"/>
</dbReference>
<dbReference type="Proteomes" id="UP000284434">
    <property type="component" value="Unassembled WGS sequence"/>
</dbReference>
<dbReference type="InterPro" id="IPR012337">
    <property type="entry name" value="RNaseH-like_sf"/>
</dbReference>
<dbReference type="RefSeq" id="WP_118102705.1">
    <property type="nucleotide sequence ID" value="NZ_QSCO01000002.1"/>
</dbReference>